<dbReference type="HOGENOM" id="CLU_033429_1_1_0"/>
<keyword evidence="5" id="KW-1185">Reference proteome</keyword>
<dbReference type="EMBL" id="CP002158">
    <property type="protein sequence ID" value="ADL26084.1"/>
    <property type="molecule type" value="Genomic_DNA"/>
</dbReference>
<reference evidence="3" key="3">
    <citation type="submission" date="2010-08" db="EMBL/GenBank/DDBJ databases">
        <authorList>
            <person name="Durkin A.S."/>
            <person name="Nelson K.E."/>
            <person name="Morrison M."/>
            <person name="Forsberg C.W."/>
            <person name="Wilson D.B."/>
            <person name="Russell J.B."/>
            <person name="Cann I.K.O."/>
            <person name="Mackie R.I."/>
            <person name="White B.A."/>
        </authorList>
    </citation>
    <scope>NUCLEOTIDE SEQUENCE</scope>
    <source>
        <strain evidence="3">S85</strain>
    </source>
</reference>
<dbReference type="EMBL" id="CP001792">
    <property type="protein sequence ID" value="ACX76275.1"/>
    <property type="molecule type" value="Genomic_DNA"/>
</dbReference>
<evidence type="ECO:0000313" key="4">
    <source>
        <dbReference type="Proteomes" id="UP000000517"/>
    </source>
</evidence>
<dbReference type="InterPro" id="IPR051396">
    <property type="entry name" value="Bact_Antivir_Def_Nuclease"/>
</dbReference>
<dbReference type="PANTHER" id="PTHR43581:SF2">
    <property type="entry name" value="EXCINUCLEASE ATPASE SUBUNIT"/>
    <property type="match status" value="1"/>
</dbReference>
<dbReference type="Proteomes" id="UP000000517">
    <property type="component" value="Chromosome"/>
</dbReference>
<dbReference type="InterPro" id="IPR027417">
    <property type="entry name" value="P-loop_NTPase"/>
</dbReference>
<evidence type="ECO:0000313" key="5">
    <source>
        <dbReference type="Proteomes" id="UP000001497"/>
    </source>
</evidence>
<protein>
    <submittedName>
        <fullName evidence="2">SMC domain protein</fullName>
    </submittedName>
</protein>
<accession>C9RN23</accession>
<dbReference type="STRING" id="59374.FSU_3259"/>
<dbReference type="Proteomes" id="UP000001497">
    <property type="component" value="Chromosome"/>
</dbReference>
<dbReference type="GO" id="GO:0005524">
    <property type="term" value="F:ATP binding"/>
    <property type="evidence" value="ECO:0007669"/>
    <property type="project" value="InterPro"/>
</dbReference>
<dbReference type="AlphaFoldDB" id="C9RN23"/>
<dbReference type="eggNOG" id="COG3950">
    <property type="taxonomic scope" value="Bacteria"/>
</dbReference>
<organism evidence="3 4">
    <name type="scientific">Fibrobacter succinogenes (strain ATCC 19169 / S85)</name>
    <dbReference type="NCBI Taxonomy" id="59374"/>
    <lineage>
        <taxon>Bacteria</taxon>
        <taxon>Pseudomonadati</taxon>
        <taxon>Fibrobacterota</taxon>
        <taxon>Fibrobacteria</taxon>
        <taxon>Fibrobacterales</taxon>
        <taxon>Fibrobacteraceae</taxon>
        <taxon>Fibrobacter</taxon>
    </lineage>
</organism>
<evidence type="ECO:0000313" key="3">
    <source>
        <dbReference type="EMBL" id="ADL26084.1"/>
    </source>
</evidence>
<sequence>MRVKKLRIENFRGIKNLDLDFSNSKMVVFAGINGAGKTTVLVAMQFLFSWYVARLKSPKGKGLSLSDCDITNGEPYAFIEIEVVEKIGEQDQVVRWSLFKKRTSYRKNIERQASRAELNNYADSKIERFIDGKNHNLPLVDFYSVNRVVDSVPLRVRKKHALSPLDAFDSGLNNSVNFHSFFLWFREREDLENELYREHGTKFKGDVQLTAVRSAIKNLLPGYQKFRVKRDPLSFVVEKRGESFNFSQLSDGEKSYIALVCDIARKMAMANPNAEDPLKKTAVVMIDEIELHLHPEWQMGVIDHLKKTFPKVQFFLTTHSPHIITNLKNSEKDMLIALSNGEAVPTKRNQYGQTVDLILNDVFQLRSLRNDDVQKKLDELWILLKKGDCKSDKYQEILSWLKNNINPADPEFFKISLQEKRIEKGLV</sequence>
<proteinExistence type="predicted"/>
<dbReference type="GO" id="GO:0016887">
    <property type="term" value="F:ATP hydrolysis activity"/>
    <property type="evidence" value="ECO:0007669"/>
    <property type="project" value="InterPro"/>
</dbReference>
<reference evidence="2 5" key="1">
    <citation type="submission" date="2009-10" db="EMBL/GenBank/DDBJ databases">
        <title>Complete sequence of Fibrobacter succinogenes subsp. succinogenes S85.</title>
        <authorList>
            <consortium name="US DOE Joint Genome Institute"/>
            <person name="Lucas S."/>
            <person name="Copeland A."/>
            <person name="Lapidus A."/>
            <person name="Glavina del Rio T."/>
            <person name="Tice H."/>
            <person name="Bruce D."/>
            <person name="Goodwin L."/>
            <person name="Pitluck S."/>
            <person name="Chertkov O."/>
            <person name="Detter J.C."/>
            <person name="Han C."/>
            <person name="Tapia R."/>
            <person name="Larimer F."/>
            <person name="Land M."/>
            <person name="Hauser L."/>
            <person name="Kyrpides N."/>
            <person name="Mikhailova N."/>
            <person name="Weimer P.J."/>
            <person name="Stevenson D.M."/>
            <person name="Boyum J."/>
            <person name="Brumm P.I."/>
            <person name="Mead D."/>
        </authorList>
    </citation>
    <scope>NUCLEOTIDE SEQUENCE [LARGE SCALE GENOMIC DNA]</scope>
    <source>
        <strain evidence="5">ATCC 19169 / S85</strain>
        <strain evidence="2">S85</strain>
    </source>
</reference>
<dbReference type="OrthoDB" id="9815944at2"/>
<evidence type="ECO:0000259" key="1">
    <source>
        <dbReference type="Pfam" id="PF13304"/>
    </source>
</evidence>
<dbReference type="Gene3D" id="3.40.50.300">
    <property type="entry name" value="P-loop containing nucleotide triphosphate hydrolases"/>
    <property type="match status" value="1"/>
</dbReference>
<dbReference type="KEGG" id="fsu:Fisuc_2692"/>
<name>C9RN23_FIBSS</name>
<feature type="domain" description="ATPase AAA-type core" evidence="1">
    <location>
        <begin position="27"/>
        <end position="324"/>
    </location>
</feature>
<evidence type="ECO:0000313" key="2">
    <source>
        <dbReference type="EMBL" id="ACX76275.1"/>
    </source>
</evidence>
<dbReference type="SUPFAM" id="SSF52540">
    <property type="entry name" value="P-loop containing nucleoside triphosphate hydrolases"/>
    <property type="match status" value="1"/>
</dbReference>
<dbReference type="KEGG" id="fsc:FSU_3259"/>
<dbReference type="InterPro" id="IPR003959">
    <property type="entry name" value="ATPase_AAA_core"/>
</dbReference>
<gene>
    <name evidence="2" type="ordered locus">Fisuc_2692</name>
    <name evidence="3" type="ordered locus">FSU_3259</name>
</gene>
<reference evidence="4" key="2">
    <citation type="submission" date="2010-08" db="EMBL/GenBank/DDBJ databases">
        <title>Complete sequence of Fibrobacter succinogenes subsp. succinogenes S85.</title>
        <authorList>
            <person name="Durkin A.S."/>
            <person name="Nelson K.E."/>
            <person name="Morrison M."/>
            <person name="Forsberg C.W."/>
            <person name="Wilson D.B."/>
            <person name="Russell J.B."/>
            <person name="Cann I.K.O."/>
            <person name="Mackie R.I."/>
            <person name="White B.A."/>
        </authorList>
    </citation>
    <scope>NUCLEOTIDE SEQUENCE [LARGE SCALE GENOMIC DNA]</scope>
    <source>
        <strain evidence="4">ATCC 19169 / S85</strain>
    </source>
</reference>
<dbReference type="PANTHER" id="PTHR43581">
    <property type="entry name" value="ATP/GTP PHOSPHATASE"/>
    <property type="match status" value="1"/>
</dbReference>
<dbReference type="Pfam" id="PF13304">
    <property type="entry name" value="AAA_21"/>
    <property type="match status" value="1"/>
</dbReference>